<evidence type="ECO:0000313" key="4">
    <source>
        <dbReference type="EMBL" id="PWZ38225.1"/>
    </source>
</evidence>
<proteinExistence type="inferred from homology"/>
<dbReference type="SUPFAM" id="SSF48264">
    <property type="entry name" value="Cytochrome P450"/>
    <property type="match status" value="1"/>
</dbReference>
<dbReference type="Pfam" id="PF02705">
    <property type="entry name" value="K_trans"/>
    <property type="match status" value="1"/>
</dbReference>
<dbReference type="GO" id="GO:0005506">
    <property type="term" value="F:iron ion binding"/>
    <property type="evidence" value="ECO:0007669"/>
    <property type="project" value="InterPro"/>
</dbReference>
<evidence type="ECO:0000256" key="1">
    <source>
        <dbReference type="ARBA" id="ARBA00008440"/>
    </source>
</evidence>
<dbReference type="InterPro" id="IPR001128">
    <property type="entry name" value="Cyt_P450"/>
</dbReference>
<feature type="transmembrane region" description="Helical" evidence="2">
    <location>
        <begin position="173"/>
        <end position="193"/>
    </location>
</feature>
<dbReference type="EMBL" id="NCVQ01000003">
    <property type="protein sequence ID" value="PWZ38225.1"/>
    <property type="molecule type" value="Genomic_DNA"/>
</dbReference>
<keyword evidence="2" id="KW-0812">Transmembrane</keyword>
<dbReference type="GO" id="GO:0016705">
    <property type="term" value="F:oxidoreductase activity, acting on paired donors, with incorporation or reduction of molecular oxygen"/>
    <property type="evidence" value="ECO:0007669"/>
    <property type="project" value="InterPro"/>
</dbReference>
<feature type="transmembrane region" description="Helical" evidence="2">
    <location>
        <begin position="238"/>
        <end position="258"/>
    </location>
</feature>
<evidence type="ECO:0000259" key="3">
    <source>
        <dbReference type="Pfam" id="PF02705"/>
    </source>
</evidence>
<dbReference type="GO" id="GO:0020037">
    <property type="term" value="F:heme binding"/>
    <property type="evidence" value="ECO:0007669"/>
    <property type="project" value="InterPro"/>
</dbReference>
<dbReference type="GO" id="GO:0016020">
    <property type="term" value="C:membrane"/>
    <property type="evidence" value="ECO:0007669"/>
    <property type="project" value="InterPro"/>
</dbReference>
<dbReference type="Proteomes" id="UP000251960">
    <property type="component" value="Chromosome 2"/>
</dbReference>
<dbReference type="AlphaFoldDB" id="A0A3L6FTL5"/>
<keyword evidence="2" id="KW-0472">Membrane</keyword>
<feature type="transmembrane region" description="Helical" evidence="2">
    <location>
        <begin position="205"/>
        <end position="226"/>
    </location>
</feature>
<accession>A0A3L6FTL5</accession>
<keyword evidence="2" id="KW-1133">Transmembrane helix</keyword>
<comment type="similarity">
    <text evidence="1">Belongs to the HAK/KUP transporter (TC 2.A.72.3) family.</text>
</comment>
<dbReference type="ExpressionAtlas" id="A0A3L6FTL5">
    <property type="expression patterns" value="baseline and differential"/>
</dbReference>
<organism evidence="4 5">
    <name type="scientific">Zea mays</name>
    <name type="common">Maize</name>
    <dbReference type="NCBI Taxonomy" id="4577"/>
    <lineage>
        <taxon>Eukaryota</taxon>
        <taxon>Viridiplantae</taxon>
        <taxon>Streptophyta</taxon>
        <taxon>Embryophyta</taxon>
        <taxon>Tracheophyta</taxon>
        <taxon>Spermatophyta</taxon>
        <taxon>Magnoliopsida</taxon>
        <taxon>Liliopsida</taxon>
        <taxon>Poales</taxon>
        <taxon>Poaceae</taxon>
        <taxon>PACMAD clade</taxon>
        <taxon>Panicoideae</taxon>
        <taxon>Andropogonodae</taxon>
        <taxon>Andropogoneae</taxon>
        <taxon>Tripsacinae</taxon>
        <taxon>Zea</taxon>
    </lineage>
</organism>
<sequence length="264" mass="29924">MVADKGSEKSRGFGFVQFFLSVHQLDGANQSPSYCSAPEDFIVDNCKNIYFAGHETTAVTATWCLMLLAAHPDWQDRARAEVLEVCRGQTAMDIDVLRNPCFINSFLILPFMKCGVSLFGALGFVLYGGSIYLYSSFSHSFFFIYNIIRWDHHVYRALSPYYMYQFLRKTQTSGWMSLGGILLCVTGSEAMYADLGHFSQSAIQIAFIYVVYPALVLAYMGQAAFISQHHNFESSYHIGFYVSVPGSFFIFPCLFFLYKMVLLK</sequence>
<comment type="caution">
    <text evidence="4">The sequence shown here is derived from an EMBL/GenBank/DDBJ whole genome shotgun (WGS) entry which is preliminary data.</text>
</comment>
<protein>
    <submittedName>
        <fullName evidence="4">Potassium transporter 25</fullName>
    </submittedName>
</protein>
<dbReference type="GO" id="GO:0004497">
    <property type="term" value="F:monooxygenase activity"/>
    <property type="evidence" value="ECO:0007669"/>
    <property type="project" value="InterPro"/>
</dbReference>
<dbReference type="PANTHER" id="PTHR30540">
    <property type="entry name" value="OSMOTIC STRESS POTASSIUM TRANSPORTER"/>
    <property type="match status" value="1"/>
</dbReference>
<name>A0A3L6FTL5_MAIZE</name>
<evidence type="ECO:0000313" key="5">
    <source>
        <dbReference type="Proteomes" id="UP000251960"/>
    </source>
</evidence>
<dbReference type="GO" id="GO:0015079">
    <property type="term" value="F:potassium ion transmembrane transporter activity"/>
    <property type="evidence" value="ECO:0007669"/>
    <property type="project" value="InterPro"/>
</dbReference>
<dbReference type="Gene3D" id="1.10.630.10">
    <property type="entry name" value="Cytochrome P450"/>
    <property type="match status" value="1"/>
</dbReference>
<dbReference type="PANTHER" id="PTHR30540:SF103">
    <property type="entry name" value="POTASSIUM TRANSPORTER 25"/>
    <property type="match status" value="1"/>
</dbReference>
<evidence type="ECO:0000256" key="2">
    <source>
        <dbReference type="SAM" id="Phobius"/>
    </source>
</evidence>
<feature type="domain" description="K+ potassium transporter integral membrane" evidence="3">
    <location>
        <begin position="142"/>
        <end position="251"/>
    </location>
</feature>
<dbReference type="InterPro" id="IPR036396">
    <property type="entry name" value="Cyt_P450_sf"/>
</dbReference>
<reference evidence="4 5" key="1">
    <citation type="journal article" date="2018" name="Nat. Genet.">
        <title>Extensive intraspecific gene order and gene structural variations between Mo17 and other maize genomes.</title>
        <authorList>
            <person name="Sun S."/>
            <person name="Zhou Y."/>
            <person name="Chen J."/>
            <person name="Shi J."/>
            <person name="Zhao H."/>
            <person name="Zhao H."/>
            <person name="Song W."/>
            <person name="Zhang M."/>
            <person name="Cui Y."/>
            <person name="Dong X."/>
            <person name="Liu H."/>
            <person name="Ma X."/>
            <person name="Jiao Y."/>
            <person name="Wang B."/>
            <person name="Wei X."/>
            <person name="Stein J.C."/>
            <person name="Glaubitz J.C."/>
            <person name="Lu F."/>
            <person name="Yu G."/>
            <person name="Liang C."/>
            <person name="Fengler K."/>
            <person name="Li B."/>
            <person name="Rafalski A."/>
            <person name="Schnable P.S."/>
            <person name="Ware D.H."/>
            <person name="Buckler E.S."/>
            <person name="Lai J."/>
        </authorList>
    </citation>
    <scope>NUCLEOTIDE SEQUENCE [LARGE SCALE GENOMIC DNA]</scope>
    <source>
        <strain evidence="5">cv. Missouri 17</strain>
        <tissue evidence="4">Seedling</tissue>
    </source>
</reference>
<dbReference type="InterPro" id="IPR003855">
    <property type="entry name" value="K+_transporter"/>
</dbReference>
<dbReference type="Pfam" id="PF00067">
    <property type="entry name" value="p450"/>
    <property type="match status" value="1"/>
</dbReference>
<dbReference type="InterPro" id="IPR053951">
    <property type="entry name" value="K_trans_N"/>
</dbReference>
<gene>
    <name evidence="4" type="primary">HAK25_4</name>
    <name evidence="4" type="ORF">Zm00014a_012461</name>
</gene>